<evidence type="ECO:0000313" key="4">
    <source>
        <dbReference type="EMBL" id="KAG6745381.1"/>
    </source>
</evidence>
<keyword evidence="1" id="KW-0732">Signal</keyword>
<gene>
    <name evidence="4" type="ORF">POTOM_052046</name>
</gene>
<name>A0A8X7Y759_POPTO</name>
<dbReference type="PANTHER" id="PTHR47976">
    <property type="entry name" value="G-TYPE LECTIN S-RECEPTOR-LIKE SERINE/THREONINE-PROTEIN KINASE SD2-5"/>
    <property type="match status" value="1"/>
</dbReference>
<dbReference type="InterPro" id="IPR001480">
    <property type="entry name" value="Bulb-type_lectin_dom"/>
</dbReference>
<keyword evidence="2" id="KW-1133">Transmembrane helix</keyword>
<evidence type="ECO:0000256" key="2">
    <source>
        <dbReference type="SAM" id="Phobius"/>
    </source>
</evidence>
<dbReference type="SMART" id="SM00108">
    <property type="entry name" value="B_lectin"/>
    <property type="match status" value="1"/>
</dbReference>
<dbReference type="PROSITE" id="PS50927">
    <property type="entry name" value="BULB_LECTIN"/>
    <property type="match status" value="1"/>
</dbReference>
<feature type="domain" description="Bulb-type lectin" evidence="3">
    <location>
        <begin position="79"/>
        <end position="195"/>
    </location>
</feature>
<dbReference type="EMBL" id="JAAWWB010000031">
    <property type="protein sequence ID" value="KAG6745381.1"/>
    <property type="molecule type" value="Genomic_DNA"/>
</dbReference>
<dbReference type="InterPro" id="IPR051343">
    <property type="entry name" value="G-type_lectin_kinases/EP1-like"/>
</dbReference>
<evidence type="ECO:0000256" key="1">
    <source>
        <dbReference type="ARBA" id="ARBA00022729"/>
    </source>
</evidence>
<organism evidence="4 5">
    <name type="scientific">Populus tomentosa</name>
    <name type="common">Chinese white poplar</name>
    <dbReference type="NCBI Taxonomy" id="118781"/>
    <lineage>
        <taxon>Eukaryota</taxon>
        <taxon>Viridiplantae</taxon>
        <taxon>Streptophyta</taxon>
        <taxon>Embryophyta</taxon>
        <taxon>Tracheophyta</taxon>
        <taxon>Spermatophyta</taxon>
        <taxon>Magnoliopsida</taxon>
        <taxon>eudicotyledons</taxon>
        <taxon>Gunneridae</taxon>
        <taxon>Pentapetalae</taxon>
        <taxon>rosids</taxon>
        <taxon>fabids</taxon>
        <taxon>Malpighiales</taxon>
        <taxon>Salicaceae</taxon>
        <taxon>Saliceae</taxon>
        <taxon>Populus</taxon>
    </lineage>
</organism>
<evidence type="ECO:0000313" key="5">
    <source>
        <dbReference type="Proteomes" id="UP000886885"/>
    </source>
</evidence>
<accession>A0A8X7Y759</accession>
<evidence type="ECO:0000259" key="3">
    <source>
        <dbReference type="PROSITE" id="PS50927"/>
    </source>
</evidence>
<keyword evidence="5" id="KW-1185">Reference proteome</keyword>
<sequence length="506" mass="57024">MSSLFLFPSFHHFFLVKQYPFAREKQRFAPKVKFRFCNFPVMKLHQLVFLVLLLANQVCCKTYIHVDYSLAVEVPSEYSVELLGRAFLMETDQMEPDFRVALSVEPIEGKYSCSLEVFLGDVKVWNSGHYSRFYTSDKCVLALTKDGDLHLKGSNDRIGWRTGTSGQGVERLQILKTGNLVLVDALNRIKWQSFNFPTDVMLWGQRLNVATRLTSFPTNSTAFYSFEIQHNKIALYLSSGKWNYSYWEFQPTKNRNITFIELGSKGLEIFNDKYKKIAQILSFGMQFQPLRFLALGNKTGNMGLYFYSPEKRSFEAAFQALNTTCDLPLACRPYGICTLSNACSCIRLLTAKKGAGSDCNGGFSEGFCDREQQEMLELSGVSSVLRTAPTRVNVSKEVCENLCLQDCKCAAALYSTGKDGTSSRECFTYGLVSGVKQVESGAGLTYMVKVPKGTQVSHGKSNVKKWVLVMVGVIDGFIILLVFGGLGYYLVQRRRRRNTLASDNNT</sequence>
<protein>
    <recommendedName>
        <fullName evidence="3">Bulb-type lectin domain-containing protein</fullName>
    </recommendedName>
</protein>
<proteinExistence type="predicted"/>
<dbReference type="AlphaFoldDB" id="A0A8X7Y759"/>
<dbReference type="OrthoDB" id="740822at2759"/>
<dbReference type="Pfam" id="PF01453">
    <property type="entry name" value="B_lectin"/>
    <property type="match status" value="1"/>
</dbReference>
<keyword evidence="2" id="KW-0472">Membrane</keyword>
<keyword evidence="2" id="KW-0812">Transmembrane</keyword>
<feature type="transmembrane region" description="Helical" evidence="2">
    <location>
        <begin position="466"/>
        <end position="491"/>
    </location>
</feature>
<dbReference type="PANTHER" id="PTHR47976:SF120">
    <property type="entry name" value="G-TYPE LECTIN S-RECEPTOR-LIKE SERINE_THREONINE-PROTEIN KINASE SD2-5"/>
    <property type="match status" value="1"/>
</dbReference>
<reference evidence="4" key="1">
    <citation type="journal article" date="2020" name="bioRxiv">
        <title>Hybrid origin of Populus tomentosa Carr. identified through genome sequencing and phylogenomic analysis.</title>
        <authorList>
            <person name="An X."/>
            <person name="Gao K."/>
            <person name="Chen Z."/>
            <person name="Li J."/>
            <person name="Yang X."/>
            <person name="Yang X."/>
            <person name="Zhou J."/>
            <person name="Guo T."/>
            <person name="Zhao T."/>
            <person name="Huang S."/>
            <person name="Miao D."/>
            <person name="Khan W.U."/>
            <person name="Rao P."/>
            <person name="Ye M."/>
            <person name="Lei B."/>
            <person name="Liao W."/>
            <person name="Wang J."/>
            <person name="Ji L."/>
            <person name="Li Y."/>
            <person name="Guo B."/>
            <person name="Mustafa N.S."/>
            <person name="Li S."/>
            <person name="Yun Q."/>
            <person name="Keller S.R."/>
            <person name="Mao J."/>
            <person name="Zhang R."/>
            <person name="Strauss S.H."/>
        </authorList>
    </citation>
    <scope>NUCLEOTIDE SEQUENCE</scope>
    <source>
        <strain evidence="4">GM15</strain>
        <tissue evidence="4">Leaf</tissue>
    </source>
</reference>
<dbReference type="Proteomes" id="UP000886885">
    <property type="component" value="Chromosome 16A"/>
</dbReference>
<comment type="caution">
    <text evidence="4">The sequence shown here is derived from an EMBL/GenBank/DDBJ whole genome shotgun (WGS) entry which is preliminary data.</text>
</comment>